<organism evidence="1">
    <name type="scientific">Burkholderia contaminans</name>
    <dbReference type="NCBI Taxonomy" id="488447"/>
    <lineage>
        <taxon>Bacteria</taxon>
        <taxon>Pseudomonadati</taxon>
        <taxon>Pseudomonadota</taxon>
        <taxon>Betaproteobacteria</taxon>
        <taxon>Burkholderiales</taxon>
        <taxon>Burkholderiaceae</taxon>
        <taxon>Burkholderia</taxon>
        <taxon>Burkholderia cepacia complex</taxon>
    </lineage>
</organism>
<name>A0A250LL69_9BURK</name>
<gene>
    <name evidence="1" type="ORF">BCCH1_71730</name>
</gene>
<reference evidence="1" key="2">
    <citation type="journal article" date="2017" name="Genome Announc.">
        <title>High-Quality Draft Genome Sequence of Burkholderia contaminans CH-1, a Gram-Negative Bacterium That Metabolizes 2-Azahypoxanthine, a Plant Growth-Regulating Compound.</title>
        <authorList>
            <person name="Choi J.-H."/>
            <person name="Sugiura H."/>
            <person name="Moriuchi R."/>
            <person name="Kawagishi H."/>
            <person name="Dohra H."/>
        </authorList>
    </citation>
    <scope>NUCLEOTIDE SEQUENCE</scope>
    <source>
        <strain evidence="1">CH-1</strain>
    </source>
</reference>
<evidence type="ECO:0000313" key="1">
    <source>
        <dbReference type="EMBL" id="BBA44669.1"/>
    </source>
</evidence>
<dbReference type="AlphaFoldDB" id="A0A250LL69"/>
<proteinExistence type="predicted"/>
<reference evidence="1" key="1">
    <citation type="journal article" date="2016" name="Biosci. Biotechnol. Biochem.">
        <title>Bioconversion of AHX to AOH by resting cells of Burkholderia contaminans CH-1.</title>
        <authorList>
            <person name="Choi J.H."/>
            <person name="Kikuchi A."/>
            <person name="Pumkaeo P."/>
            <person name="Hirai H."/>
            <person name="Tokuyama S."/>
            <person name="Kawagishi H."/>
        </authorList>
    </citation>
    <scope>NUCLEOTIDE SEQUENCE</scope>
    <source>
        <strain evidence="1">CH-1</strain>
    </source>
</reference>
<sequence>MPARPVARRGVRMGGAAALAWAGGAVAMAGKETVFMMSSVSNGFGWLGVWREAITKSPP</sequence>
<dbReference type="EMBL" id="AP018359">
    <property type="protein sequence ID" value="BBA44669.1"/>
    <property type="molecule type" value="Genomic_DNA"/>
</dbReference>
<accession>A0A250LL69</accession>
<protein>
    <submittedName>
        <fullName evidence="1">Uncharacterized protein</fullName>
    </submittedName>
</protein>